<evidence type="ECO:0000256" key="4">
    <source>
        <dbReference type="ARBA" id="ARBA00022475"/>
    </source>
</evidence>
<dbReference type="Pfam" id="PF25917">
    <property type="entry name" value="BSH_RND"/>
    <property type="match status" value="1"/>
</dbReference>
<dbReference type="InterPro" id="IPR006143">
    <property type="entry name" value="RND_pump_MFP"/>
</dbReference>
<evidence type="ECO:0000259" key="9">
    <source>
        <dbReference type="Pfam" id="PF25917"/>
    </source>
</evidence>
<evidence type="ECO:0000256" key="7">
    <source>
        <dbReference type="SAM" id="Coils"/>
    </source>
</evidence>
<accession>A0A8F9XHM6</accession>
<sequence>MKTGIGRCFPRIRMQLAAVGLALVAGWSAGCDRSAEGKGKADEAPPVPVQTAVAVQRDVPRTVDSIGAVQALRTVAIKSQVDGIIAQIHFREGDEVKAGDLLVTLDRRPFENSLRIARASLANAQAEAEKATADLNRYKRLQEQQAISQEQFAELSTKAATTEAQLQGAQAGVANAELQLGYTEIRAPIAGRTGQLILHEGALVKANDVNQSIVTVNQLTPMGVAYAVPEDALPEIRAALAQHRVHVTVADRAESTTPIEGKLEFVDNAVDATTGTITLKATFPNEDHSLWPGQFVHVTTETGVDRGAVVVPTAAVENGQSGSQVFVVDAAHKVALRPVKIERTTGDFALVTGVQAGETVVTDGQLRLVPGVRVEAKDLSGQAPAAEAEAAR</sequence>
<feature type="domain" description="Multidrug resistance protein MdtA-like beta-barrel" evidence="10">
    <location>
        <begin position="221"/>
        <end position="302"/>
    </location>
</feature>
<evidence type="ECO:0000256" key="6">
    <source>
        <dbReference type="ARBA" id="ARBA00023136"/>
    </source>
</evidence>
<dbReference type="InterPro" id="IPR058627">
    <property type="entry name" value="MdtA-like_C"/>
</dbReference>
<dbReference type="NCBIfam" id="TIGR01730">
    <property type="entry name" value="RND_mfp"/>
    <property type="match status" value="1"/>
</dbReference>
<dbReference type="Pfam" id="PF25967">
    <property type="entry name" value="RND-MFP_C"/>
    <property type="match status" value="1"/>
</dbReference>
<evidence type="ECO:0000313" key="12">
    <source>
        <dbReference type="EMBL" id="QYM79495.1"/>
    </source>
</evidence>
<evidence type="ECO:0000259" key="11">
    <source>
        <dbReference type="Pfam" id="PF25967"/>
    </source>
</evidence>
<dbReference type="Gene3D" id="2.40.30.170">
    <property type="match status" value="1"/>
</dbReference>
<evidence type="ECO:0000259" key="10">
    <source>
        <dbReference type="Pfam" id="PF25944"/>
    </source>
</evidence>
<feature type="domain" description="Multidrug resistance protein MdtA-like barrel-sandwich hybrid" evidence="9">
    <location>
        <begin position="73"/>
        <end position="215"/>
    </location>
</feature>
<gene>
    <name evidence="12" type="ORF">K0B96_02445</name>
</gene>
<dbReference type="InterPro" id="IPR058625">
    <property type="entry name" value="MdtA-like_BSH"/>
</dbReference>
<reference evidence="12" key="1">
    <citation type="submission" date="2021-08" db="EMBL/GenBank/DDBJ databases">
        <title>Genome of a novel bacterium of the phylum Verrucomicrobia, Oleiharenicola sp. KSB-15.</title>
        <authorList>
            <person name="Chung J.-H."/>
            <person name="Ahn J.-H."/>
            <person name="Yoon Y."/>
            <person name="Kim D.-Y."/>
            <person name="An S.-H."/>
            <person name="Park I."/>
            <person name="Yeon J."/>
        </authorList>
    </citation>
    <scope>NUCLEOTIDE SEQUENCE</scope>
    <source>
        <strain evidence="12">KSB-15</strain>
    </source>
</reference>
<dbReference type="GO" id="GO:1990281">
    <property type="term" value="C:efflux pump complex"/>
    <property type="evidence" value="ECO:0007669"/>
    <property type="project" value="TreeGrafter"/>
</dbReference>
<dbReference type="PROSITE" id="PS51257">
    <property type="entry name" value="PROKAR_LIPOPROTEIN"/>
    <property type="match status" value="1"/>
</dbReference>
<evidence type="ECO:0000313" key="13">
    <source>
        <dbReference type="Proteomes" id="UP000825051"/>
    </source>
</evidence>
<feature type="domain" description="Multidrug resistance protein MdtA-like C-terminal permuted SH3" evidence="11">
    <location>
        <begin position="308"/>
        <end position="364"/>
    </location>
</feature>
<dbReference type="RefSeq" id="WP_220163438.1">
    <property type="nucleotide sequence ID" value="NZ_CP080507.1"/>
</dbReference>
<evidence type="ECO:0000259" key="8">
    <source>
        <dbReference type="Pfam" id="PF25876"/>
    </source>
</evidence>
<comment type="subcellular location">
    <subcellularLocation>
        <location evidence="1">Cell membrane</location>
    </subcellularLocation>
</comment>
<keyword evidence="5" id="KW-0997">Cell inner membrane</keyword>
<keyword evidence="6" id="KW-0472">Membrane</keyword>
<dbReference type="GO" id="GO:0015562">
    <property type="term" value="F:efflux transmembrane transporter activity"/>
    <property type="evidence" value="ECO:0007669"/>
    <property type="project" value="TreeGrafter"/>
</dbReference>
<evidence type="ECO:0000256" key="5">
    <source>
        <dbReference type="ARBA" id="ARBA00022519"/>
    </source>
</evidence>
<dbReference type="Gene3D" id="2.40.50.100">
    <property type="match status" value="1"/>
</dbReference>
<comment type="similarity">
    <text evidence="2">Belongs to the membrane fusion protein (MFP) (TC 8.A.1) family.</text>
</comment>
<dbReference type="Pfam" id="PF25944">
    <property type="entry name" value="Beta-barrel_RND"/>
    <property type="match status" value="1"/>
</dbReference>
<keyword evidence="4" id="KW-1003">Cell membrane</keyword>
<keyword evidence="3" id="KW-0813">Transport</keyword>
<dbReference type="InterPro" id="IPR058626">
    <property type="entry name" value="MdtA-like_b-barrel"/>
</dbReference>
<dbReference type="KEGG" id="ole:K0B96_02445"/>
<feature type="domain" description="Multidrug resistance protein MdtA-like alpha-helical hairpin" evidence="8">
    <location>
        <begin position="116"/>
        <end position="183"/>
    </location>
</feature>
<dbReference type="PANTHER" id="PTHR30469">
    <property type="entry name" value="MULTIDRUG RESISTANCE PROTEIN MDTA"/>
    <property type="match status" value="1"/>
</dbReference>
<protein>
    <submittedName>
        <fullName evidence="12">Efflux RND transporter periplasmic adaptor subunit</fullName>
    </submittedName>
</protein>
<dbReference type="Gene3D" id="1.10.287.470">
    <property type="entry name" value="Helix hairpin bin"/>
    <property type="match status" value="1"/>
</dbReference>
<keyword evidence="7" id="KW-0175">Coiled coil</keyword>
<dbReference type="Proteomes" id="UP000825051">
    <property type="component" value="Chromosome"/>
</dbReference>
<evidence type="ECO:0000256" key="2">
    <source>
        <dbReference type="ARBA" id="ARBA00009477"/>
    </source>
</evidence>
<evidence type="ECO:0000256" key="3">
    <source>
        <dbReference type="ARBA" id="ARBA00022448"/>
    </source>
</evidence>
<dbReference type="AlphaFoldDB" id="A0A8F9XHM6"/>
<feature type="coiled-coil region" evidence="7">
    <location>
        <begin position="114"/>
        <end position="158"/>
    </location>
</feature>
<dbReference type="PRINTS" id="PR01490">
    <property type="entry name" value="RTXTOXIND"/>
</dbReference>
<keyword evidence="13" id="KW-1185">Reference proteome</keyword>
<dbReference type="Gene3D" id="2.40.420.20">
    <property type="match status" value="1"/>
</dbReference>
<dbReference type="SUPFAM" id="SSF111369">
    <property type="entry name" value="HlyD-like secretion proteins"/>
    <property type="match status" value="1"/>
</dbReference>
<name>A0A8F9XHM6_9BACT</name>
<organism evidence="12 13">
    <name type="scientific">Horticoccus luteus</name>
    <dbReference type="NCBI Taxonomy" id="2862869"/>
    <lineage>
        <taxon>Bacteria</taxon>
        <taxon>Pseudomonadati</taxon>
        <taxon>Verrucomicrobiota</taxon>
        <taxon>Opitutia</taxon>
        <taxon>Opitutales</taxon>
        <taxon>Opitutaceae</taxon>
        <taxon>Horticoccus</taxon>
    </lineage>
</organism>
<dbReference type="PANTHER" id="PTHR30469:SF36">
    <property type="entry name" value="BLL3903 PROTEIN"/>
    <property type="match status" value="1"/>
</dbReference>
<dbReference type="InterPro" id="IPR058624">
    <property type="entry name" value="MdtA-like_HH"/>
</dbReference>
<dbReference type="Pfam" id="PF25876">
    <property type="entry name" value="HH_MFP_RND"/>
    <property type="match status" value="1"/>
</dbReference>
<proteinExistence type="inferred from homology"/>
<evidence type="ECO:0000256" key="1">
    <source>
        <dbReference type="ARBA" id="ARBA00004236"/>
    </source>
</evidence>
<dbReference type="EMBL" id="CP080507">
    <property type="protein sequence ID" value="QYM79495.1"/>
    <property type="molecule type" value="Genomic_DNA"/>
</dbReference>